<dbReference type="RefSeq" id="WP_126953235.1">
    <property type="nucleotide sequence ID" value="NZ_RZGR01000002.1"/>
</dbReference>
<organism evidence="11 12">
    <name type="scientific">Legionella septentrionalis</name>
    <dbReference type="NCBI Taxonomy" id="2498109"/>
    <lineage>
        <taxon>Bacteria</taxon>
        <taxon>Pseudomonadati</taxon>
        <taxon>Pseudomonadota</taxon>
        <taxon>Gammaproteobacteria</taxon>
        <taxon>Legionellales</taxon>
        <taxon>Legionellaceae</taxon>
        <taxon>Legionella</taxon>
    </lineage>
</organism>
<evidence type="ECO:0000256" key="3">
    <source>
        <dbReference type="ARBA" id="ARBA00022448"/>
    </source>
</evidence>
<evidence type="ECO:0000256" key="2">
    <source>
        <dbReference type="ARBA" id="ARBA00007783"/>
    </source>
</evidence>
<dbReference type="InterPro" id="IPR013525">
    <property type="entry name" value="ABC2_TM"/>
</dbReference>
<dbReference type="Proteomes" id="UP000288012">
    <property type="component" value="Unassembled WGS sequence"/>
</dbReference>
<dbReference type="EMBL" id="RZGR01000002">
    <property type="protein sequence ID" value="RUQ91047.1"/>
    <property type="molecule type" value="Genomic_DNA"/>
</dbReference>
<comment type="similarity">
    <text evidence="2 9">Belongs to the ABC-2 integral membrane protein family.</text>
</comment>
<keyword evidence="4 9" id="KW-1003">Cell membrane</keyword>
<dbReference type="GO" id="GO:0015774">
    <property type="term" value="P:polysaccharide transport"/>
    <property type="evidence" value="ECO:0007669"/>
    <property type="project" value="UniProtKB-KW"/>
</dbReference>
<dbReference type="GO" id="GO:0140359">
    <property type="term" value="F:ABC-type transporter activity"/>
    <property type="evidence" value="ECO:0007669"/>
    <property type="project" value="InterPro"/>
</dbReference>
<dbReference type="OrthoDB" id="9814458at2"/>
<evidence type="ECO:0000256" key="8">
    <source>
        <dbReference type="ARBA" id="ARBA00023136"/>
    </source>
</evidence>
<keyword evidence="6 9" id="KW-1133">Transmembrane helix</keyword>
<protein>
    <recommendedName>
        <fullName evidence="9">Transport permease protein</fullName>
    </recommendedName>
</protein>
<comment type="caution">
    <text evidence="11">The sequence shown here is derived from an EMBL/GenBank/DDBJ whole genome shotgun (WGS) entry which is preliminary data.</text>
</comment>
<keyword evidence="12" id="KW-1185">Reference proteome</keyword>
<comment type="subcellular location">
    <subcellularLocation>
        <location evidence="9">Cell inner membrane</location>
        <topology evidence="9">Multi-pass membrane protein</topology>
    </subcellularLocation>
    <subcellularLocation>
        <location evidence="1">Cell membrane</location>
        <topology evidence="1">Multi-pass membrane protein</topology>
    </subcellularLocation>
</comment>
<evidence type="ECO:0000256" key="7">
    <source>
        <dbReference type="ARBA" id="ARBA00023047"/>
    </source>
</evidence>
<gene>
    <name evidence="11" type="ORF">EKM59_00775</name>
</gene>
<dbReference type="PANTHER" id="PTHR30413:SF10">
    <property type="entry name" value="CAPSULE POLYSACCHARIDE EXPORT INNER-MEMBRANE PROTEIN CTRC"/>
    <property type="match status" value="1"/>
</dbReference>
<evidence type="ECO:0000313" key="12">
    <source>
        <dbReference type="Proteomes" id="UP000288012"/>
    </source>
</evidence>
<evidence type="ECO:0000259" key="10">
    <source>
        <dbReference type="PROSITE" id="PS51012"/>
    </source>
</evidence>
<feature type="transmembrane region" description="Helical" evidence="9">
    <location>
        <begin position="241"/>
        <end position="261"/>
    </location>
</feature>
<feature type="domain" description="ABC transmembrane type-2" evidence="10">
    <location>
        <begin position="38"/>
        <end position="261"/>
    </location>
</feature>
<feature type="transmembrane region" description="Helical" evidence="9">
    <location>
        <begin position="69"/>
        <end position="90"/>
    </location>
</feature>
<dbReference type="GO" id="GO:0015920">
    <property type="term" value="P:lipopolysaccharide transport"/>
    <property type="evidence" value="ECO:0007669"/>
    <property type="project" value="TreeGrafter"/>
</dbReference>
<keyword evidence="7" id="KW-0625">Polysaccharide transport</keyword>
<dbReference type="PANTHER" id="PTHR30413">
    <property type="entry name" value="INNER MEMBRANE TRANSPORT PERMEASE"/>
    <property type="match status" value="1"/>
</dbReference>
<feature type="transmembrane region" description="Helical" evidence="9">
    <location>
        <begin position="152"/>
        <end position="178"/>
    </location>
</feature>
<dbReference type="AlphaFoldDB" id="A0A3S0X1W4"/>
<dbReference type="GO" id="GO:0005886">
    <property type="term" value="C:plasma membrane"/>
    <property type="evidence" value="ECO:0007669"/>
    <property type="project" value="UniProtKB-SubCell"/>
</dbReference>
<dbReference type="PROSITE" id="PS51012">
    <property type="entry name" value="ABC_TM2"/>
    <property type="match status" value="1"/>
</dbReference>
<proteinExistence type="inferred from homology"/>
<keyword evidence="5 9" id="KW-0812">Transmembrane</keyword>
<accession>A0A3S0X1W4</accession>
<dbReference type="Pfam" id="PF01061">
    <property type="entry name" value="ABC2_membrane"/>
    <property type="match status" value="1"/>
</dbReference>
<dbReference type="InterPro" id="IPR047817">
    <property type="entry name" value="ABC2_TM_bact-type"/>
</dbReference>
<feature type="transmembrane region" description="Helical" evidence="9">
    <location>
        <begin position="115"/>
        <end position="140"/>
    </location>
</feature>
<name>A0A3S0X1W4_9GAMM</name>
<keyword evidence="7" id="KW-0762">Sugar transport</keyword>
<sequence>MTHQIRAPWQVMYASVFAIVIRDIQKKFIKSVNTQRSLGFIWIILEPMLHIGLWMLARTVIRHSVHSSSMSAPLFILLGAMPFLLFRNIVNYSKTSIKANKNFYLFRQIKPIDPLIAKLISESLIKTLVFIILLAIFSWFDVDWHIYDFLFWLLNIIAYLGFLFGLSLIIGVTCFFLNFIQIFLTICMRVIYLFSGVFFSADMLPPAIRDMMLYNPIFQFIELTRECFRPAFSYIPYASSIYLIKCALIVLTFGLALYLSLRQKIMIEIEQR</sequence>
<evidence type="ECO:0000256" key="1">
    <source>
        <dbReference type="ARBA" id="ARBA00004651"/>
    </source>
</evidence>
<feature type="transmembrane region" description="Helical" evidence="9">
    <location>
        <begin position="190"/>
        <end position="208"/>
    </location>
</feature>
<feature type="transmembrane region" description="Helical" evidence="9">
    <location>
        <begin position="37"/>
        <end position="57"/>
    </location>
</feature>
<evidence type="ECO:0000256" key="9">
    <source>
        <dbReference type="RuleBase" id="RU361157"/>
    </source>
</evidence>
<evidence type="ECO:0000256" key="5">
    <source>
        <dbReference type="ARBA" id="ARBA00022692"/>
    </source>
</evidence>
<keyword evidence="3 9" id="KW-0813">Transport</keyword>
<evidence type="ECO:0000256" key="6">
    <source>
        <dbReference type="ARBA" id="ARBA00022989"/>
    </source>
</evidence>
<evidence type="ECO:0000313" key="11">
    <source>
        <dbReference type="EMBL" id="RUQ91047.1"/>
    </source>
</evidence>
<evidence type="ECO:0000256" key="4">
    <source>
        <dbReference type="ARBA" id="ARBA00022475"/>
    </source>
</evidence>
<reference evidence="11 12" key="1">
    <citation type="submission" date="2018-12" db="EMBL/GenBank/DDBJ databases">
        <title>Legionella sp,whole genome shotgun sequence.</title>
        <authorList>
            <person name="Wu H."/>
        </authorList>
    </citation>
    <scope>NUCLEOTIDE SEQUENCE [LARGE SCALE GENOMIC DNA]</scope>
    <source>
        <strain evidence="12">km714</strain>
    </source>
</reference>
<keyword evidence="8 9" id="KW-0472">Membrane</keyword>